<reference evidence="2" key="2">
    <citation type="submission" date="2020-06" db="EMBL/GenBank/DDBJ databases">
        <authorList>
            <person name="Sheffer M."/>
        </authorList>
    </citation>
    <scope>NUCLEOTIDE SEQUENCE</scope>
</reference>
<proteinExistence type="predicted"/>
<name>A0A8T0EYY0_ARGBR</name>
<accession>A0A8T0EYY0</accession>
<keyword evidence="1" id="KW-0732">Signal</keyword>
<evidence type="ECO:0000313" key="2">
    <source>
        <dbReference type="EMBL" id="KAF8782894.1"/>
    </source>
</evidence>
<gene>
    <name evidence="2" type="ORF">HNY73_013127</name>
</gene>
<evidence type="ECO:0000256" key="1">
    <source>
        <dbReference type="SAM" id="SignalP"/>
    </source>
</evidence>
<dbReference type="AlphaFoldDB" id="A0A8T0EYY0"/>
<evidence type="ECO:0000313" key="3">
    <source>
        <dbReference type="Proteomes" id="UP000807504"/>
    </source>
</evidence>
<reference evidence="2" key="1">
    <citation type="journal article" date="2020" name="bioRxiv">
        <title>Chromosome-level reference genome of the European wasp spider Argiope bruennichi: a resource for studies on range expansion and evolutionary adaptation.</title>
        <authorList>
            <person name="Sheffer M.M."/>
            <person name="Hoppe A."/>
            <person name="Krehenwinkel H."/>
            <person name="Uhl G."/>
            <person name="Kuss A.W."/>
            <person name="Jensen L."/>
            <person name="Jensen C."/>
            <person name="Gillespie R.G."/>
            <person name="Hoff K.J."/>
            <person name="Prost S."/>
        </authorList>
    </citation>
    <scope>NUCLEOTIDE SEQUENCE</scope>
</reference>
<feature type="signal peptide" evidence="1">
    <location>
        <begin position="1"/>
        <end position="17"/>
    </location>
</feature>
<comment type="caution">
    <text evidence="2">The sequence shown here is derived from an EMBL/GenBank/DDBJ whole genome shotgun (WGS) entry which is preliminary data.</text>
</comment>
<feature type="chain" id="PRO_5035939617" evidence="1">
    <location>
        <begin position="18"/>
        <end position="74"/>
    </location>
</feature>
<sequence>MYQILFLLLTAAVTVDAYIACTPEICESQKPCTWEKKCPPPLFVGGPPPTTKCRDDLSCQKNEDGDYVCTCTCN</sequence>
<protein>
    <submittedName>
        <fullName evidence="2">Uncharacterized protein</fullName>
    </submittedName>
</protein>
<organism evidence="2 3">
    <name type="scientific">Argiope bruennichi</name>
    <name type="common">Wasp spider</name>
    <name type="synonym">Aranea bruennichi</name>
    <dbReference type="NCBI Taxonomy" id="94029"/>
    <lineage>
        <taxon>Eukaryota</taxon>
        <taxon>Metazoa</taxon>
        <taxon>Ecdysozoa</taxon>
        <taxon>Arthropoda</taxon>
        <taxon>Chelicerata</taxon>
        <taxon>Arachnida</taxon>
        <taxon>Araneae</taxon>
        <taxon>Araneomorphae</taxon>
        <taxon>Entelegynae</taxon>
        <taxon>Araneoidea</taxon>
        <taxon>Araneidae</taxon>
        <taxon>Argiope</taxon>
    </lineage>
</organism>
<dbReference type="EMBL" id="JABXBU010001863">
    <property type="protein sequence ID" value="KAF8782894.1"/>
    <property type="molecule type" value="Genomic_DNA"/>
</dbReference>
<dbReference type="Proteomes" id="UP000807504">
    <property type="component" value="Unassembled WGS sequence"/>
</dbReference>
<keyword evidence="3" id="KW-1185">Reference proteome</keyword>